<dbReference type="Proteomes" id="UP000248925">
    <property type="component" value="Unassembled WGS sequence"/>
</dbReference>
<organism evidence="1 2">
    <name type="scientific">Rhizobium tubonense</name>
    <dbReference type="NCBI Taxonomy" id="484088"/>
    <lineage>
        <taxon>Bacteria</taxon>
        <taxon>Pseudomonadati</taxon>
        <taxon>Pseudomonadota</taxon>
        <taxon>Alphaproteobacteria</taxon>
        <taxon>Hyphomicrobiales</taxon>
        <taxon>Rhizobiaceae</taxon>
        <taxon>Rhizobium/Agrobacterium group</taxon>
        <taxon>Rhizobium</taxon>
    </lineage>
</organism>
<dbReference type="EMBL" id="PCDP01000059">
    <property type="protein sequence ID" value="PZM09514.1"/>
    <property type="molecule type" value="Genomic_DNA"/>
</dbReference>
<accession>A0A2W4CVQ1</accession>
<evidence type="ECO:0000313" key="1">
    <source>
        <dbReference type="EMBL" id="PZM09514.1"/>
    </source>
</evidence>
<comment type="caution">
    <text evidence="1">The sequence shown here is derived from an EMBL/GenBank/DDBJ whole genome shotgun (WGS) entry which is preliminary data.</text>
</comment>
<protein>
    <submittedName>
        <fullName evidence="1">Uncharacterized protein</fullName>
    </submittedName>
</protein>
<proteinExistence type="predicted"/>
<dbReference type="AlphaFoldDB" id="A0A2W4CVQ1"/>
<gene>
    <name evidence="1" type="ORF">CPY51_24810</name>
</gene>
<reference evidence="1 2" key="1">
    <citation type="journal article" date="2018" name="Sci. Rep.">
        <title>Rhizobium tumorigenes sp. nov., a novel plant tumorigenic bacterium isolated from cane gall tumors on thornless blackberry.</title>
        <authorList>
            <person name="Kuzmanovi N."/>
            <person name="Smalla K."/>
            <person name="Gronow S."/>
            <person name="PuBawska J."/>
        </authorList>
    </citation>
    <scope>NUCLEOTIDE SEQUENCE [LARGE SCALE GENOMIC DNA]</scope>
    <source>
        <strain evidence="1 2">CCBAU 85046</strain>
    </source>
</reference>
<keyword evidence="2" id="KW-1185">Reference proteome</keyword>
<evidence type="ECO:0000313" key="2">
    <source>
        <dbReference type="Proteomes" id="UP000248925"/>
    </source>
</evidence>
<sequence length="73" mass="8349">MKPQTKPFLVEIKLSRRIKRSGAKPNWLEVAPAQLAEERSDCTSDDLRQEIGEAADEIQSLERMNIDVHTSRD</sequence>
<name>A0A2W4CVQ1_9HYPH</name>